<dbReference type="Gene3D" id="1.25.40.10">
    <property type="entry name" value="Tetratricopeptide repeat domain"/>
    <property type="match status" value="2"/>
</dbReference>
<keyword evidence="4" id="KW-1185">Reference proteome</keyword>
<dbReference type="PROSITE" id="PS50005">
    <property type="entry name" value="TPR"/>
    <property type="match status" value="1"/>
</dbReference>
<dbReference type="EMBL" id="BLAD01000075">
    <property type="protein sequence ID" value="GES03956.1"/>
    <property type="molecule type" value="Genomic_DNA"/>
</dbReference>
<dbReference type="Pfam" id="PF12770">
    <property type="entry name" value="CHAT"/>
    <property type="match status" value="1"/>
</dbReference>
<dbReference type="InterPro" id="IPR024983">
    <property type="entry name" value="CHAT_dom"/>
</dbReference>
<gene>
    <name evidence="3" type="ORF">Acor_60220</name>
</gene>
<proteinExistence type="predicted"/>
<dbReference type="AlphaFoldDB" id="A0A5M3W5C6"/>
<reference evidence="3 4" key="1">
    <citation type="submission" date="2019-10" db="EMBL/GenBank/DDBJ databases">
        <title>Whole genome shotgun sequence of Acrocarpospora corrugata NBRC 13972.</title>
        <authorList>
            <person name="Ichikawa N."/>
            <person name="Kimura A."/>
            <person name="Kitahashi Y."/>
            <person name="Komaki H."/>
            <person name="Oguchi A."/>
        </authorList>
    </citation>
    <scope>NUCLEOTIDE SEQUENCE [LARGE SCALE GENOMIC DNA]</scope>
    <source>
        <strain evidence="3 4">NBRC 13972</strain>
    </source>
</reference>
<evidence type="ECO:0000259" key="2">
    <source>
        <dbReference type="Pfam" id="PF12770"/>
    </source>
</evidence>
<keyword evidence="1" id="KW-0802">TPR repeat</keyword>
<feature type="repeat" description="TPR" evidence="1">
    <location>
        <begin position="725"/>
        <end position="758"/>
    </location>
</feature>
<evidence type="ECO:0000313" key="3">
    <source>
        <dbReference type="EMBL" id="GES03956.1"/>
    </source>
</evidence>
<sequence length="1217" mass="133117">MGRSAAEALTVLVMRLLEADSWGESFELVARHPEELLHEDALFVLDVMVPFIQQFGPANGLSQLARHRRFLELCARSRAGHPESWPSSPATLVEIVRELDHGEAIAAEDLEDDHDAGEAIAAEYSEDEPLGSARRILEMVTLLERLADTPTLAAAEQLIKANPRLLDDPMAGVHLTETADLAARMGRPEEPAHLRDLVALLARLRGEPEKHSEATASRPPETPGHFHELWDNAVAADERAKTGLHGWPGAIDAAAAWESMIERPDFVGTDPEFQGLVLSSAGVAYLRVDWIENDATALDGAIRCWARLVEMAFGRQPWAEGYPANLAALFMQRYQRYGRHLEDLKAAIREYERLRDADLLDDPRRMGAYAATLSERASRLGRADDLTTAIDWHRRAIAKASATDPRGQAELQRDLATSLIRRFEETGALADLDDAIAAGRAAVAGGELGQERLSCLGSLATALSTRFERYGDLADLDEAITFGREALDSLAEQPAGLTDVMEPIVDHLEAAGLPAELIAQLKTQAPPTEGLPPHERAGLLSNLGTDLTRRFRITANVADIDEAITRQRAAVDITPHDHPDRMRCLTGLSQAHLTRYRHAAERDLPTAVNAAYAARNAAYTIRDATPGDHPSPHVVEQTLHHALLTQYEFSGRQAHLEAAREQARRMVGATAETHPDRGQYLLHLGNVLDLPRRRAVQLNPAWEQEARDKWLEAAGSTVTPPLIRAYARRLLGEDLVRSGDLRAASGHFEKAMELLPEVVWRGLSQATRERQLSSWNGLATDAAACAIAHGDLQRALELLEQGRSVLWSQQLDIRTDLTALKAKAPDLAARLQRLHAGLDSAAVNGADTDRRIADAREWETTIAEVQALPGFDTFLRPAPFAEFARVPGPVIVLNVSTIRCDAMLVRDGEVSSLPLPITYDRILTLANDHLTYLEQANGRLDTGRWPLLDELWRDIAEPCLSALGVTSAGRERVWWCPTGPLAFLPLHAAGDDHDSVLDRTVPSYTTTLTALTRAAKAARPAPEFRRLLCVGVRKSPGTPPLVYAVREASEVAAKVPGTTLLNADATRAGLLAELPRHAWVHLACHGGQDPWNPSDGALYLADGQVRMPEIAGLRLKNAEFAFLSACRTAAGGYALPDESLHLTAALQQAGFRHVTGSLWPVGDLASLELSEPMYTVLADGGFDASRAAHALHEAVLQLRAAHRKRPFIWAPYVHFGP</sequence>
<evidence type="ECO:0000313" key="4">
    <source>
        <dbReference type="Proteomes" id="UP000334990"/>
    </source>
</evidence>
<dbReference type="InterPro" id="IPR011990">
    <property type="entry name" value="TPR-like_helical_dom_sf"/>
</dbReference>
<evidence type="ECO:0000256" key="1">
    <source>
        <dbReference type="PROSITE-ProRule" id="PRU00339"/>
    </source>
</evidence>
<dbReference type="InterPro" id="IPR019734">
    <property type="entry name" value="TPR_rpt"/>
</dbReference>
<name>A0A5M3W5C6_9ACTN</name>
<accession>A0A5M3W5C6</accession>
<organism evidence="3 4">
    <name type="scientific">Acrocarpospora corrugata</name>
    <dbReference type="NCBI Taxonomy" id="35763"/>
    <lineage>
        <taxon>Bacteria</taxon>
        <taxon>Bacillati</taxon>
        <taxon>Actinomycetota</taxon>
        <taxon>Actinomycetes</taxon>
        <taxon>Streptosporangiales</taxon>
        <taxon>Streptosporangiaceae</taxon>
        <taxon>Acrocarpospora</taxon>
    </lineage>
</organism>
<dbReference type="Proteomes" id="UP000334990">
    <property type="component" value="Unassembled WGS sequence"/>
</dbReference>
<protein>
    <submittedName>
        <fullName evidence="3">CHAT domain-containing protein</fullName>
    </submittedName>
</protein>
<feature type="domain" description="CHAT" evidence="2">
    <location>
        <begin position="947"/>
        <end position="1216"/>
    </location>
</feature>
<dbReference type="OrthoDB" id="3206999at2"/>
<dbReference type="RefSeq" id="WP_155340084.1">
    <property type="nucleotide sequence ID" value="NZ_BAAABN010000030.1"/>
</dbReference>
<comment type="caution">
    <text evidence="3">The sequence shown here is derived from an EMBL/GenBank/DDBJ whole genome shotgun (WGS) entry which is preliminary data.</text>
</comment>